<evidence type="ECO:0000256" key="1">
    <source>
        <dbReference type="ARBA" id="ARBA00022490"/>
    </source>
</evidence>
<comment type="caution">
    <text evidence="10">The sequence shown here is derived from an EMBL/GenBank/DDBJ whole genome shotgun (WGS) entry which is preliminary data.</text>
</comment>
<evidence type="ECO:0000256" key="3">
    <source>
        <dbReference type="ARBA" id="ARBA00022801"/>
    </source>
</evidence>
<dbReference type="Gene3D" id="3.40.50.180">
    <property type="entry name" value="Methylesterase CheB, C-terminal domain"/>
    <property type="match status" value="1"/>
</dbReference>
<feature type="active site" evidence="5 6">
    <location>
        <position position="213"/>
    </location>
</feature>
<dbReference type="InterPro" id="IPR011006">
    <property type="entry name" value="CheY-like_superfamily"/>
</dbReference>
<comment type="PTM">
    <text evidence="5">Phosphorylated by CheA. Phosphorylation of the N-terminal regulatory domain activates the methylesterase activity.</text>
</comment>
<dbReference type="Pfam" id="PF00072">
    <property type="entry name" value="Response_reg"/>
    <property type="match status" value="1"/>
</dbReference>
<evidence type="ECO:0000313" key="11">
    <source>
        <dbReference type="Proteomes" id="UP000031433"/>
    </source>
</evidence>
<dbReference type="GO" id="GO:0000156">
    <property type="term" value="F:phosphorelay response regulator activity"/>
    <property type="evidence" value="ECO:0007669"/>
    <property type="project" value="InterPro"/>
</dbReference>
<dbReference type="PANTHER" id="PTHR42872">
    <property type="entry name" value="PROTEIN-GLUTAMATE METHYLESTERASE/PROTEIN-GLUTAMINE GLUTAMINASE"/>
    <property type="match status" value="1"/>
</dbReference>
<organism evidence="10 11">
    <name type="scientific">Geobacter soli</name>
    <dbReference type="NCBI Taxonomy" id="1510391"/>
    <lineage>
        <taxon>Bacteria</taxon>
        <taxon>Pseudomonadati</taxon>
        <taxon>Thermodesulfobacteriota</taxon>
        <taxon>Desulfuromonadia</taxon>
        <taxon>Geobacterales</taxon>
        <taxon>Geobacteraceae</taxon>
        <taxon>Geobacter</taxon>
    </lineage>
</organism>
<dbReference type="PROSITE" id="PS50122">
    <property type="entry name" value="CHEB"/>
    <property type="match status" value="1"/>
</dbReference>
<name>A0A0C1QMI9_9BACT</name>
<feature type="domain" description="CheB-type methylesterase" evidence="9">
    <location>
        <begin position="174"/>
        <end position="362"/>
    </location>
</feature>
<evidence type="ECO:0000256" key="2">
    <source>
        <dbReference type="ARBA" id="ARBA00022500"/>
    </source>
</evidence>
<comment type="catalytic activity">
    <reaction evidence="4 5">
        <text>[protein]-L-glutamate 5-O-methyl ester + H2O = L-glutamyl-[protein] + methanol + H(+)</text>
        <dbReference type="Rhea" id="RHEA:23236"/>
        <dbReference type="Rhea" id="RHEA-COMP:10208"/>
        <dbReference type="Rhea" id="RHEA-COMP:10311"/>
        <dbReference type="ChEBI" id="CHEBI:15377"/>
        <dbReference type="ChEBI" id="CHEBI:15378"/>
        <dbReference type="ChEBI" id="CHEBI:17790"/>
        <dbReference type="ChEBI" id="CHEBI:29973"/>
        <dbReference type="ChEBI" id="CHEBI:82795"/>
        <dbReference type="EC" id="3.1.1.61"/>
    </reaction>
</comment>
<dbReference type="GO" id="GO:0005737">
    <property type="term" value="C:cytoplasm"/>
    <property type="evidence" value="ECO:0007669"/>
    <property type="project" value="UniProtKB-SubCell"/>
</dbReference>
<evidence type="ECO:0000259" key="8">
    <source>
        <dbReference type="PROSITE" id="PS50110"/>
    </source>
</evidence>
<dbReference type="InterPro" id="IPR001789">
    <property type="entry name" value="Sig_transdc_resp-reg_receiver"/>
</dbReference>
<dbReference type="GO" id="GO:0006935">
    <property type="term" value="P:chemotaxis"/>
    <property type="evidence" value="ECO:0007669"/>
    <property type="project" value="UniProtKB-UniRule"/>
</dbReference>
<comment type="function">
    <text evidence="5">Involved in chemotaxis. Part of a chemotaxis signal transduction system that modulates chemotaxis in response to various stimuli. Catalyzes the demethylation of specific methylglutamate residues introduced into the chemoreceptors (methyl-accepting chemotaxis proteins or MCP) by CheR. Also mediates the irreversible deamidation of specific glutamine residues to glutamic acid.</text>
</comment>
<feature type="domain" description="Response regulatory" evidence="8">
    <location>
        <begin position="5"/>
        <end position="120"/>
    </location>
</feature>
<dbReference type="EC" id="3.1.1.61" evidence="5"/>
<comment type="catalytic activity">
    <reaction evidence="5">
        <text>L-glutaminyl-[protein] + H2O = L-glutamyl-[protein] + NH4(+)</text>
        <dbReference type="Rhea" id="RHEA:16441"/>
        <dbReference type="Rhea" id="RHEA-COMP:10207"/>
        <dbReference type="Rhea" id="RHEA-COMP:10208"/>
        <dbReference type="ChEBI" id="CHEBI:15377"/>
        <dbReference type="ChEBI" id="CHEBI:28938"/>
        <dbReference type="ChEBI" id="CHEBI:29973"/>
        <dbReference type="ChEBI" id="CHEBI:30011"/>
        <dbReference type="EC" id="3.5.1.44"/>
    </reaction>
</comment>
<dbReference type="CDD" id="cd16432">
    <property type="entry name" value="CheB_Rec"/>
    <property type="match status" value="1"/>
</dbReference>
<protein>
    <recommendedName>
        <fullName evidence="5">Protein-glutamate methylesterase/protein-glutamine glutaminase</fullName>
        <ecNumber evidence="5">3.1.1.61</ecNumber>
        <ecNumber evidence="5">3.5.1.44</ecNumber>
    </recommendedName>
</protein>
<evidence type="ECO:0000256" key="6">
    <source>
        <dbReference type="PROSITE-ProRule" id="PRU00050"/>
    </source>
</evidence>
<dbReference type="AlphaFoldDB" id="A0A0C1QMI9"/>
<keyword evidence="3 5" id="KW-0378">Hydrolase</keyword>
<dbReference type="PIRSF" id="PIRSF000876">
    <property type="entry name" value="RR_chemtxs_CheB"/>
    <property type="match status" value="1"/>
</dbReference>
<keyword evidence="2 5" id="KW-0145">Chemotaxis</keyword>
<dbReference type="InterPro" id="IPR008248">
    <property type="entry name" value="CheB-like"/>
</dbReference>
<dbReference type="SMART" id="SM00448">
    <property type="entry name" value="REC"/>
    <property type="match status" value="1"/>
</dbReference>
<comment type="domain">
    <text evidence="5">Contains a C-terminal catalytic domain, and an N-terminal region which modulates catalytic activity.</text>
</comment>
<keyword evidence="11" id="KW-1185">Reference proteome</keyword>
<dbReference type="Gene3D" id="3.40.50.2300">
    <property type="match status" value="1"/>
</dbReference>
<dbReference type="InterPro" id="IPR035909">
    <property type="entry name" value="CheB_C"/>
</dbReference>
<feature type="active site" evidence="5 6">
    <location>
        <position position="309"/>
    </location>
</feature>
<dbReference type="EMBL" id="JXBL01000001">
    <property type="protein sequence ID" value="KIE41842.1"/>
    <property type="molecule type" value="Genomic_DNA"/>
</dbReference>
<evidence type="ECO:0000259" key="9">
    <source>
        <dbReference type="PROSITE" id="PS50122"/>
    </source>
</evidence>
<dbReference type="EC" id="3.5.1.44" evidence="5"/>
<comment type="subcellular location">
    <subcellularLocation>
        <location evidence="5">Cytoplasm</location>
    </subcellularLocation>
</comment>
<dbReference type="PANTHER" id="PTHR42872:SF6">
    <property type="entry name" value="PROTEIN-GLUTAMATE METHYLESTERASE_PROTEIN-GLUTAMINE GLUTAMINASE"/>
    <property type="match status" value="1"/>
</dbReference>
<dbReference type="InterPro" id="IPR000673">
    <property type="entry name" value="Sig_transdc_resp-reg_Me-estase"/>
</dbReference>
<dbReference type="PROSITE" id="PS50110">
    <property type="entry name" value="RESPONSE_REGULATORY"/>
    <property type="match status" value="1"/>
</dbReference>
<gene>
    <name evidence="5" type="primary">cheB</name>
    <name evidence="10" type="ORF">SE37_03950</name>
</gene>
<dbReference type="Pfam" id="PF01339">
    <property type="entry name" value="CheB_methylest"/>
    <property type="match status" value="1"/>
</dbReference>
<feature type="active site" evidence="5 6">
    <location>
        <position position="186"/>
    </location>
</feature>
<dbReference type="CDD" id="cd17541">
    <property type="entry name" value="REC_CheB-like"/>
    <property type="match status" value="1"/>
</dbReference>
<dbReference type="RefSeq" id="WP_039643850.1">
    <property type="nucleotide sequence ID" value="NZ_JXBL01000001.1"/>
</dbReference>
<dbReference type="GO" id="GO:0008984">
    <property type="term" value="F:protein-glutamate methylesterase activity"/>
    <property type="evidence" value="ECO:0007669"/>
    <property type="project" value="UniProtKB-UniRule"/>
</dbReference>
<feature type="modified residue" description="4-aspartylphosphate" evidence="5 7">
    <location>
        <position position="56"/>
    </location>
</feature>
<accession>A0A0C1QMI9</accession>
<evidence type="ECO:0000256" key="4">
    <source>
        <dbReference type="ARBA" id="ARBA00048267"/>
    </source>
</evidence>
<evidence type="ECO:0000313" key="10">
    <source>
        <dbReference type="EMBL" id="KIE41842.1"/>
    </source>
</evidence>
<proteinExistence type="inferred from homology"/>
<keyword evidence="1 5" id="KW-0963">Cytoplasm</keyword>
<sequence length="371" mass="40142">MRKIRVVVIDDSAYSRRAITKMLESMPEVDVIGYAADGEEGIRKIIDLKPDLVTLDLEMPRMDGFTLLRIVMEYSPTAVIVISSRNEDEKVFRALELGAVDFVAKPTKGVSEEILTIREDLHRKVRSVIHLNLAGIVRRERELERASVAADRRAPGTVPYAAAAARTESAAPRPAGRLEVVAIGASTGGPPALQRILCSLPDVFPQAVVVSQHMPAGFTRTFAERLNRLSPLEIREAADGDEVRAGRVLIAPGGHNMVFERQGSEILARIVKPGTEDRYVPSVDAMLLSCAEVFGPRTLGVVLTGMGNDGSKGIAAIKRAGGQALAEAEETAVVFGMPKEAIATGVVDKIVSLDRMSREIMQRCGLLNDVD</sequence>
<dbReference type="Proteomes" id="UP000031433">
    <property type="component" value="Unassembled WGS sequence"/>
</dbReference>
<evidence type="ECO:0000256" key="5">
    <source>
        <dbReference type="HAMAP-Rule" id="MF_00099"/>
    </source>
</evidence>
<comment type="similarity">
    <text evidence="5">Belongs to the CheB family.</text>
</comment>
<dbReference type="SUPFAM" id="SSF52738">
    <property type="entry name" value="Methylesterase CheB, C-terminal domain"/>
    <property type="match status" value="1"/>
</dbReference>
<keyword evidence="5 7" id="KW-0597">Phosphoprotein</keyword>
<reference evidence="10 11" key="1">
    <citation type="submission" date="2015-01" db="EMBL/GenBank/DDBJ databases">
        <title>Genome sequence of the anaerobic bacterium Geobacter soli GSS01, a dissimilatory Fe(III) reducer from soil.</title>
        <authorList>
            <person name="Yang G."/>
            <person name="Zhou S."/>
        </authorList>
    </citation>
    <scope>NUCLEOTIDE SEQUENCE [LARGE SCALE GENOMIC DNA]</scope>
    <source>
        <strain evidence="10 11">GSS01</strain>
    </source>
</reference>
<dbReference type="HAMAP" id="MF_00099">
    <property type="entry name" value="CheB_chemtxs"/>
    <property type="match status" value="1"/>
</dbReference>
<evidence type="ECO:0000256" key="7">
    <source>
        <dbReference type="PROSITE-ProRule" id="PRU00169"/>
    </source>
</evidence>
<dbReference type="GO" id="GO:0050568">
    <property type="term" value="F:protein-glutamine glutaminase activity"/>
    <property type="evidence" value="ECO:0007669"/>
    <property type="project" value="UniProtKB-UniRule"/>
</dbReference>
<dbReference type="NCBIfam" id="NF001965">
    <property type="entry name" value="PRK00742.1"/>
    <property type="match status" value="1"/>
</dbReference>
<dbReference type="SUPFAM" id="SSF52172">
    <property type="entry name" value="CheY-like"/>
    <property type="match status" value="1"/>
</dbReference>